<proteinExistence type="predicted"/>
<dbReference type="AlphaFoldDB" id="A0AAD7X6U0"/>
<dbReference type="Pfam" id="PF06985">
    <property type="entry name" value="HET"/>
    <property type="match status" value="1"/>
</dbReference>
<keyword evidence="3" id="KW-1185">Reference proteome</keyword>
<evidence type="ECO:0000259" key="1">
    <source>
        <dbReference type="Pfam" id="PF06985"/>
    </source>
</evidence>
<dbReference type="EMBL" id="JAPEVG010000401">
    <property type="protein sequence ID" value="KAJ8463325.1"/>
    <property type="molecule type" value="Genomic_DNA"/>
</dbReference>
<organism evidence="2 3">
    <name type="scientific">Trametes cubensis</name>
    <dbReference type="NCBI Taxonomy" id="1111947"/>
    <lineage>
        <taxon>Eukaryota</taxon>
        <taxon>Fungi</taxon>
        <taxon>Dikarya</taxon>
        <taxon>Basidiomycota</taxon>
        <taxon>Agaricomycotina</taxon>
        <taxon>Agaricomycetes</taxon>
        <taxon>Polyporales</taxon>
        <taxon>Polyporaceae</taxon>
        <taxon>Trametes</taxon>
    </lineage>
</organism>
<sequence>MTLPPRPSYICAHAWEGVFAVRFGLAYKPFNVTRPPNDDSWLHKRYQYAISPTSCGLQKCVWCEFLEKHFKFSESECWVHGHTSKVLVQGVRGACPYLLREVRIKWQPCCEPSVSCKFGMYTTADDHVAHCIEGRTRILHVGSPNVLAMAKKCIDECVGNHRACQAIMRGPAPLPRRLIDCSDPLRVRILETDGKRRGRYVALSYVWGGDQPHHPAVLPQTILDAIRVTRALGMIFLWIDSLCIIQDSEEDKHRELASMRDVYRYAYVTIDAARTARASDGFLQDCQPLNPGVTLPFIGFPPVRRKPQGASGNPEIPVGTVYLDVPRSDTMTGVEPASSGKSETGRRGWCLQESMLSTRSLVFSPETLQLRCQALTQNIGGAGHLGQSDPPRLPDVILRPRRPIERGSDEWKKIHRTWHRIVEDYSRRLLSYSEDKLLACAAIAEMFSPALGPDYLAGLWRATLLRDLLWQRDEDQLPTSNQPGQHPQKDARAPSWSWASFDGPVQFLPRSETAVAMAEVVKCSATPQDEHLPLGPIQAGGTLVLRARLIPSLPYYDNDSERIELLPLARKYRDAPRCLQLYARFDRQVELLRNSLQGVSLRGPRELWMIPLVRNTVGHPDIQGLIVERAEESTLPATLTAQQGGQMNVYRRVGFCGNYWYPARDVAVFDRVPRVEITLI</sequence>
<dbReference type="Proteomes" id="UP001215151">
    <property type="component" value="Unassembled WGS sequence"/>
</dbReference>
<accession>A0AAD7X6U0</accession>
<comment type="caution">
    <text evidence="2">The sequence shown here is derived from an EMBL/GenBank/DDBJ whole genome shotgun (WGS) entry which is preliminary data.</text>
</comment>
<feature type="domain" description="Heterokaryon incompatibility" evidence="1">
    <location>
        <begin position="200"/>
        <end position="353"/>
    </location>
</feature>
<gene>
    <name evidence="2" type="ORF">ONZ51_g10327</name>
</gene>
<dbReference type="PANTHER" id="PTHR33112:SF16">
    <property type="entry name" value="HETEROKARYON INCOMPATIBILITY DOMAIN-CONTAINING PROTEIN"/>
    <property type="match status" value="1"/>
</dbReference>
<evidence type="ECO:0000313" key="2">
    <source>
        <dbReference type="EMBL" id="KAJ8463325.1"/>
    </source>
</evidence>
<name>A0AAD7X6U0_9APHY</name>
<evidence type="ECO:0000313" key="3">
    <source>
        <dbReference type="Proteomes" id="UP001215151"/>
    </source>
</evidence>
<dbReference type="InterPro" id="IPR010730">
    <property type="entry name" value="HET"/>
</dbReference>
<reference evidence="2" key="1">
    <citation type="submission" date="2022-11" db="EMBL/GenBank/DDBJ databases">
        <title>Genome Sequence of Cubamyces cubensis.</title>
        <authorList>
            <person name="Buettner E."/>
        </authorList>
    </citation>
    <scope>NUCLEOTIDE SEQUENCE</scope>
    <source>
        <strain evidence="2">MPL-01</strain>
    </source>
</reference>
<dbReference type="PANTHER" id="PTHR33112">
    <property type="entry name" value="DOMAIN PROTEIN, PUTATIVE-RELATED"/>
    <property type="match status" value="1"/>
</dbReference>
<protein>
    <recommendedName>
        <fullName evidence="1">Heterokaryon incompatibility domain-containing protein</fullName>
    </recommendedName>
</protein>